<accession>A0A9J6ASW2</accession>
<organism evidence="1 2">
    <name type="scientific">Solanum commersonii</name>
    <name type="common">Commerson's wild potato</name>
    <name type="synonym">Commerson's nightshade</name>
    <dbReference type="NCBI Taxonomy" id="4109"/>
    <lineage>
        <taxon>Eukaryota</taxon>
        <taxon>Viridiplantae</taxon>
        <taxon>Streptophyta</taxon>
        <taxon>Embryophyta</taxon>
        <taxon>Tracheophyta</taxon>
        <taxon>Spermatophyta</taxon>
        <taxon>Magnoliopsida</taxon>
        <taxon>eudicotyledons</taxon>
        <taxon>Gunneridae</taxon>
        <taxon>Pentapetalae</taxon>
        <taxon>asterids</taxon>
        <taxon>lamiids</taxon>
        <taxon>Solanales</taxon>
        <taxon>Solanaceae</taxon>
        <taxon>Solanoideae</taxon>
        <taxon>Solaneae</taxon>
        <taxon>Solanum</taxon>
    </lineage>
</organism>
<protein>
    <submittedName>
        <fullName evidence="1">Uncharacterized protein</fullName>
    </submittedName>
</protein>
<evidence type="ECO:0000313" key="1">
    <source>
        <dbReference type="EMBL" id="KAG5627401.1"/>
    </source>
</evidence>
<keyword evidence="2" id="KW-1185">Reference proteome</keyword>
<dbReference type="OrthoDB" id="10550304at2759"/>
<name>A0A9J6ASW2_SOLCO</name>
<sequence length="151" mass="17064">IIFYGWNHFKVKLVLQFRQWSLTSSTKSVACFDSSSVAPIAPPEVLHAAAIESDLANGKQEEATEIFDCQEFIIALEFECGVSIKELHSNDGKVRISEFIVSPKFACEVFEQVVGNHVMDVRRQNKAELSCLFCVQYSYEDSKKAFANQLF</sequence>
<comment type="caution">
    <text evidence="1">The sequence shown here is derived from an EMBL/GenBank/DDBJ whole genome shotgun (WGS) entry which is preliminary data.</text>
</comment>
<gene>
    <name evidence="1" type="ORF">H5410_012619</name>
</gene>
<evidence type="ECO:0000313" key="2">
    <source>
        <dbReference type="Proteomes" id="UP000824120"/>
    </source>
</evidence>
<dbReference type="AlphaFoldDB" id="A0A9J6ASW2"/>
<dbReference type="Proteomes" id="UP000824120">
    <property type="component" value="Chromosome 2"/>
</dbReference>
<feature type="non-terminal residue" evidence="1">
    <location>
        <position position="1"/>
    </location>
</feature>
<dbReference type="EMBL" id="JACXVP010000002">
    <property type="protein sequence ID" value="KAG5627401.1"/>
    <property type="molecule type" value="Genomic_DNA"/>
</dbReference>
<proteinExistence type="predicted"/>
<reference evidence="1 2" key="1">
    <citation type="submission" date="2020-09" db="EMBL/GenBank/DDBJ databases">
        <title>De no assembly of potato wild relative species, Solanum commersonii.</title>
        <authorList>
            <person name="Cho K."/>
        </authorList>
    </citation>
    <scope>NUCLEOTIDE SEQUENCE [LARGE SCALE GENOMIC DNA]</scope>
    <source>
        <strain evidence="1">LZ3.2</strain>
        <tissue evidence="1">Leaf</tissue>
    </source>
</reference>